<evidence type="ECO:0000259" key="1">
    <source>
        <dbReference type="SMART" id="SM00507"/>
    </source>
</evidence>
<gene>
    <name evidence="2" type="ORF">F4148_01850</name>
</gene>
<proteinExistence type="predicted"/>
<keyword evidence="2" id="KW-0540">Nuclease</keyword>
<reference evidence="2" key="1">
    <citation type="submission" date="2019-09" db="EMBL/GenBank/DDBJ databases">
        <title>Characterisation of the sponge microbiome using genome-centric metagenomics.</title>
        <authorList>
            <person name="Engelberts J.P."/>
            <person name="Robbins S.J."/>
            <person name="De Goeij J.M."/>
            <person name="Aranda M."/>
            <person name="Bell S.C."/>
            <person name="Webster N.S."/>
        </authorList>
    </citation>
    <scope>NUCLEOTIDE SEQUENCE</scope>
    <source>
        <strain evidence="2">SB0675_bin_29</strain>
    </source>
</reference>
<dbReference type="AlphaFoldDB" id="A0A6B1FWD3"/>
<dbReference type="InterPro" id="IPR052892">
    <property type="entry name" value="NA-targeting_endonuclease"/>
</dbReference>
<organism evidence="2">
    <name type="scientific">Caldilineaceae bacterium SB0675_bin_29</name>
    <dbReference type="NCBI Taxonomy" id="2605266"/>
    <lineage>
        <taxon>Bacteria</taxon>
        <taxon>Bacillati</taxon>
        <taxon>Chloroflexota</taxon>
        <taxon>Caldilineae</taxon>
        <taxon>Caldilineales</taxon>
        <taxon>Caldilineaceae</taxon>
    </lineage>
</organism>
<dbReference type="SMART" id="SM00507">
    <property type="entry name" value="HNHc"/>
    <property type="match status" value="1"/>
</dbReference>
<evidence type="ECO:0000313" key="2">
    <source>
        <dbReference type="EMBL" id="MYH60550.1"/>
    </source>
</evidence>
<feature type="domain" description="HNH nuclease" evidence="1">
    <location>
        <begin position="9"/>
        <end position="59"/>
    </location>
</feature>
<name>A0A6B1FWD3_9CHLR</name>
<dbReference type="Gene3D" id="1.10.30.50">
    <property type="match status" value="1"/>
</dbReference>
<dbReference type="InterPro" id="IPR003615">
    <property type="entry name" value="HNH_nuc"/>
</dbReference>
<dbReference type="Pfam" id="PF01844">
    <property type="entry name" value="HNH"/>
    <property type="match status" value="1"/>
</dbReference>
<dbReference type="EMBL" id="VYDA01000069">
    <property type="protein sequence ID" value="MYH60550.1"/>
    <property type="molecule type" value="Genomic_DNA"/>
</dbReference>
<dbReference type="CDD" id="cd00085">
    <property type="entry name" value="HNHc"/>
    <property type="match status" value="1"/>
</dbReference>
<sequence length="66" mass="7380">MHRKSLPNSVKLLVWERDQGRCVECGRDEELEFDHIIPVSKGGSNTEKNIQLLCAACNRSKGANVV</sequence>
<dbReference type="GO" id="GO:0003676">
    <property type="term" value="F:nucleic acid binding"/>
    <property type="evidence" value="ECO:0007669"/>
    <property type="project" value="InterPro"/>
</dbReference>
<keyword evidence="2" id="KW-0255">Endonuclease</keyword>
<dbReference type="PANTHER" id="PTHR33877">
    <property type="entry name" value="SLL1193 PROTEIN"/>
    <property type="match status" value="1"/>
</dbReference>
<dbReference type="PANTHER" id="PTHR33877:SF1">
    <property type="entry name" value="TYPE IV METHYL-DIRECTED RESTRICTION ENZYME ECOKMCRA"/>
    <property type="match status" value="1"/>
</dbReference>
<dbReference type="GO" id="GO:0008270">
    <property type="term" value="F:zinc ion binding"/>
    <property type="evidence" value="ECO:0007669"/>
    <property type="project" value="InterPro"/>
</dbReference>
<protein>
    <submittedName>
        <fullName evidence="2">HNH endonuclease</fullName>
    </submittedName>
</protein>
<accession>A0A6B1FWD3</accession>
<dbReference type="GO" id="GO:0004519">
    <property type="term" value="F:endonuclease activity"/>
    <property type="evidence" value="ECO:0007669"/>
    <property type="project" value="UniProtKB-KW"/>
</dbReference>
<keyword evidence="2" id="KW-0378">Hydrolase</keyword>
<comment type="caution">
    <text evidence="2">The sequence shown here is derived from an EMBL/GenBank/DDBJ whole genome shotgun (WGS) entry which is preliminary data.</text>
</comment>
<dbReference type="InterPro" id="IPR002711">
    <property type="entry name" value="HNH"/>
</dbReference>